<keyword evidence="1" id="KW-1133">Transmembrane helix</keyword>
<feature type="transmembrane region" description="Helical" evidence="1">
    <location>
        <begin position="444"/>
        <end position="464"/>
    </location>
</feature>
<accession>A0A0L0HE10</accession>
<dbReference type="RefSeq" id="XP_016607249.1">
    <property type="nucleotide sequence ID" value="XM_016753676.1"/>
</dbReference>
<dbReference type="VEuPathDB" id="FungiDB:SPPG_05465"/>
<name>A0A0L0HE10_SPIPD</name>
<organism evidence="3 4">
    <name type="scientific">Spizellomyces punctatus (strain DAOM BR117)</name>
    <dbReference type="NCBI Taxonomy" id="645134"/>
    <lineage>
        <taxon>Eukaryota</taxon>
        <taxon>Fungi</taxon>
        <taxon>Fungi incertae sedis</taxon>
        <taxon>Chytridiomycota</taxon>
        <taxon>Chytridiomycota incertae sedis</taxon>
        <taxon>Chytridiomycetes</taxon>
        <taxon>Spizellomycetales</taxon>
        <taxon>Spizellomycetaceae</taxon>
        <taxon>Spizellomyces</taxon>
    </lineage>
</organism>
<dbReference type="OMA" id="CADAPWD"/>
<keyword evidence="4" id="KW-1185">Reference proteome</keyword>
<evidence type="ECO:0000256" key="1">
    <source>
        <dbReference type="SAM" id="Phobius"/>
    </source>
</evidence>
<dbReference type="EMBL" id="KQ257458">
    <property type="protein sequence ID" value="KNC99209.1"/>
    <property type="molecule type" value="Genomic_DNA"/>
</dbReference>
<keyword evidence="2" id="KW-0732">Signal</keyword>
<dbReference type="InParanoid" id="A0A0L0HE10"/>
<reference evidence="3 4" key="1">
    <citation type="submission" date="2009-08" db="EMBL/GenBank/DDBJ databases">
        <title>The Genome Sequence of Spizellomyces punctatus strain DAOM BR117.</title>
        <authorList>
            <consortium name="The Broad Institute Genome Sequencing Platform"/>
            <person name="Russ C."/>
            <person name="Cuomo C."/>
            <person name="Shea T."/>
            <person name="Young S.K."/>
            <person name="Zeng Q."/>
            <person name="Koehrsen M."/>
            <person name="Haas B."/>
            <person name="Borodovsky M."/>
            <person name="Guigo R."/>
            <person name="Alvarado L."/>
            <person name="Berlin A."/>
            <person name="Bochicchio J."/>
            <person name="Borenstein D."/>
            <person name="Chapman S."/>
            <person name="Chen Z."/>
            <person name="Engels R."/>
            <person name="Freedman E."/>
            <person name="Gellesch M."/>
            <person name="Goldberg J."/>
            <person name="Griggs A."/>
            <person name="Gujja S."/>
            <person name="Heiman D."/>
            <person name="Hepburn T."/>
            <person name="Howarth C."/>
            <person name="Jen D."/>
            <person name="Larson L."/>
            <person name="Lewis B."/>
            <person name="Mehta T."/>
            <person name="Park D."/>
            <person name="Pearson M."/>
            <person name="Roberts A."/>
            <person name="Saif S."/>
            <person name="Shenoy N."/>
            <person name="Sisk P."/>
            <person name="Stolte C."/>
            <person name="Sykes S."/>
            <person name="Thomson T."/>
            <person name="Walk T."/>
            <person name="White J."/>
            <person name="Yandava C."/>
            <person name="Burger G."/>
            <person name="Gray M.W."/>
            <person name="Holland P.W.H."/>
            <person name="King N."/>
            <person name="Lang F.B.F."/>
            <person name="Roger A.J."/>
            <person name="Ruiz-Trillo I."/>
            <person name="Lander E."/>
            <person name="Nusbaum C."/>
        </authorList>
    </citation>
    <scope>NUCLEOTIDE SEQUENCE [LARGE SCALE GENOMIC DNA]</scope>
    <source>
        <strain evidence="3 4">DAOM BR117</strain>
    </source>
</reference>
<keyword evidence="1" id="KW-0812">Transmembrane</keyword>
<dbReference type="GeneID" id="27688835"/>
<evidence type="ECO:0000256" key="2">
    <source>
        <dbReference type="SAM" id="SignalP"/>
    </source>
</evidence>
<dbReference type="STRING" id="645134.A0A0L0HE10"/>
<dbReference type="Proteomes" id="UP000053201">
    <property type="component" value="Unassembled WGS sequence"/>
</dbReference>
<dbReference type="OrthoDB" id="2130912at2759"/>
<evidence type="ECO:0000313" key="4">
    <source>
        <dbReference type="Proteomes" id="UP000053201"/>
    </source>
</evidence>
<protein>
    <submittedName>
        <fullName evidence="3">Uncharacterized protein</fullName>
    </submittedName>
</protein>
<dbReference type="AlphaFoldDB" id="A0A0L0HE10"/>
<dbReference type="PANTHER" id="PTHR38360">
    <property type="entry name" value="OS03G0120000 PROTEIN"/>
    <property type="match status" value="1"/>
</dbReference>
<gene>
    <name evidence="3" type="ORF">SPPG_05465</name>
</gene>
<sequence length="506" mass="55138">MMWHGLLLAASVLFTPVWGQTCVGGPIVGAFDPNVDYFADAADRITLTYAKNFEVVYKKFYKEVTVRAPSSQAVTYTLYLCNSPAPSTPGTTAIAVPVSSVALGASDIYSVAFIERLGLRPTINYVGISPETVTSPCLLKQLGTNVTRSFTRTDSLPTTVNVGFGTSPANSNIPFISVVNAMRAETSPLARAEWVKFFSLFYNNEHNATATFANAIERPYTCLNNTAPWFPINVAWIGAKTLGAPTTTTFESLDVEYNTAFIRDAGGRPLILPPNSKQSDAVSLLWKTDLLIDGTETPGSTVTYRYTDLAVNFGVQDIVSDFPFGKGATRGRAYRPDQLRNPSGYDMFPQNHWAKPELVLKDLLDVFGDTPASGKVYKYFRSLNEGDPEIRVGPASCVDPGKPTPPLELPSAINCNAVRPPQDNTVPEAGKGLGIGNGKGSSKVVITTVFVILGLGGAVLAGVFRHELREMWWRVRDGTWRRHRNGGGPFDDVWRHKARQGAIELR</sequence>
<proteinExistence type="predicted"/>
<dbReference type="PANTHER" id="PTHR38360:SF1">
    <property type="entry name" value="F12P19.7"/>
    <property type="match status" value="1"/>
</dbReference>
<feature type="chain" id="PRO_5005539748" evidence="2">
    <location>
        <begin position="20"/>
        <end position="506"/>
    </location>
</feature>
<feature type="signal peptide" evidence="2">
    <location>
        <begin position="1"/>
        <end position="19"/>
    </location>
</feature>
<dbReference type="eggNOG" id="ENOG502RXQG">
    <property type="taxonomic scope" value="Eukaryota"/>
</dbReference>
<keyword evidence="1" id="KW-0472">Membrane</keyword>
<evidence type="ECO:0000313" key="3">
    <source>
        <dbReference type="EMBL" id="KNC99209.1"/>
    </source>
</evidence>